<accession>W9S9S9</accession>
<comment type="similarity">
    <text evidence="1">Belongs to the PP2C family.</text>
</comment>
<keyword evidence="1" id="KW-0464">Manganese</keyword>
<dbReference type="InterPro" id="IPR039123">
    <property type="entry name" value="PPTC7"/>
</dbReference>
<evidence type="ECO:0000256" key="1">
    <source>
        <dbReference type="RuleBase" id="RU366020"/>
    </source>
</evidence>
<dbReference type="AlphaFoldDB" id="W9S9S9"/>
<reference evidence="3" key="1">
    <citation type="submission" date="2013-01" db="EMBL/GenBank/DDBJ databases">
        <title>Draft Genome Sequence of a Mulberry Tree, Morus notabilis C.K. Schneid.</title>
        <authorList>
            <person name="He N."/>
            <person name="Zhao S."/>
        </authorList>
    </citation>
    <scope>NUCLEOTIDE SEQUENCE</scope>
</reference>
<comment type="catalytic activity">
    <reaction evidence="1">
        <text>O-phospho-L-seryl-[protein] + H2O = L-seryl-[protein] + phosphate</text>
        <dbReference type="Rhea" id="RHEA:20629"/>
        <dbReference type="Rhea" id="RHEA-COMP:9863"/>
        <dbReference type="Rhea" id="RHEA-COMP:11604"/>
        <dbReference type="ChEBI" id="CHEBI:15377"/>
        <dbReference type="ChEBI" id="CHEBI:29999"/>
        <dbReference type="ChEBI" id="CHEBI:43474"/>
        <dbReference type="ChEBI" id="CHEBI:83421"/>
        <dbReference type="EC" id="3.1.3.16"/>
    </reaction>
</comment>
<dbReference type="SUPFAM" id="SSF81606">
    <property type="entry name" value="PP2C-like"/>
    <property type="match status" value="1"/>
</dbReference>
<keyword evidence="3" id="KW-1185">Reference proteome</keyword>
<dbReference type="PANTHER" id="PTHR12320">
    <property type="entry name" value="PROTEIN PHOSPHATASE 2C"/>
    <property type="match status" value="1"/>
</dbReference>
<comment type="cofactor">
    <cofactor evidence="1">
        <name>Mg(2+)</name>
        <dbReference type="ChEBI" id="CHEBI:18420"/>
    </cofactor>
</comment>
<evidence type="ECO:0000313" key="3">
    <source>
        <dbReference type="Proteomes" id="UP000030645"/>
    </source>
</evidence>
<dbReference type="GO" id="GO:0004722">
    <property type="term" value="F:protein serine/threonine phosphatase activity"/>
    <property type="evidence" value="ECO:0007669"/>
    <property type="project" value="UniProtKB-EC"/>
</dbReference>
<dbReference type="eggNOG" id="KOG1379">
    <property type="taxonomic scope" value="Eukaryota"/>
</dbReference>
<dbReference type="EMBL" id="KE345837">
    <property type="protein sequence ID" value="EXC18467.1"/>
    <property type="molecule type" value="Genomic_DNA"/>
</dbReference>
<organism evidence="2 3">
    <name type="scientific">Morus notabilis</name>
    <dbReference type="NCBI Taxonomy" id="981085"/>
    <lineage>
        <taxon>Eukaryota</taxon>
        <taxon>Viridiplantae</taxon>
        <taxon>Streptophyta</taxon>
        <taxon>Embryophyta</taxon>
        <taxon>Tracheophyta</taxon>
        <taxon>Spermatophyta</taxon>
        <taxon>Magnoliopsida</taxon>
        <taxon>eudicotyledons</taxon>
        <taxon>Gunneridae</taxon>
        <taxon>Pentapetalae</taxon>
        <taxon>rosids</taxon>
        <taxon>fabids</taxon>
        <taxon>Rosales</taxon>
        <taxon>Moraceae</taxon>
        <taxon>Moreae</taxon>
        <taxon>Morus</taxon>
    </lineage>
</organism>
<dbReference type="PANTHER" id="PTHR12320:SF14">
    <property type="entry name" value="PROTEIN PHOSPHATASE"/>
    <property type="match status" value="1"/>
</dbReference>
<keyword evidence="1" id="KW-0460">Magnesium</keyword>
<protein>
    <recommendedName>
        <fullName evidence="1">Protein phosphatase</fullName>
        <ecNumber evidence="1">3.1.3.16</ecNumber>
    </recommendedName>
</protein>
<dbReference type="GO" id="GO:0046872">
    <property type="term" value="F:metal ion binding"/>
    <property type="evidence" value="ECO:0007669"/>
    <property type="project" value="UniProtKB-UniRule"/>
</dbReference>
<gene>
    <name evidence="2" type="ORF">L484_018648</name>
</gene>
<dbReference type="InterPro" id="IPR036457">
    <property type="entry name" value="PPM-type-like_dom_sf"/>
</dbReference>
<keyword evidence="1" id="KW-0479">Metal-binding</keyword>
<sequence length="215" mass="24591">MKIVIKNGVVMKKREVEAAETEKESINEERLCKRLRMVIKKRGLRLVSSSFYIPKGELRKPLGEDAYFAADEEQTFGVADGVGCWARQGIDSGKYARELMKSSNGSSDRSGQRRTDGGFMVFRDRKLLYTSPTQQHHFNCPYQLGNAKKSNHPNCAVEMEVKVMEEDLIVMATTDGLFDNMHPSEIEKIIERFETEKKEKLLLELAKIYSIKEMS</sequence>
<name>W9S9S9_9ROSA</name>
<comment type="catalytic activity">
    <reaction evidence="1">
        <text>O-phospho-L-threonyl-[protein] + H2O = L-threonyl-[protein] + phosphate</text>
        <dbReference type="Rhea" id="RHEA:47004"/>
        <dbReference type="Rhea" id="RHEA-COMP:11060"/>
        <dbReference type="Rhea" id="RHEA-COMP:11605"/>
        <dbReference type="ChEBI" id="CHEBI:15377"/>
        <dbReference type="ChEBI" id="CHEBI:30013"/>
        <dbReference type="ChEBI" id="CHEBI:43474"/>
        <dbReference type="ChEBI" id="CHEBI:61977"/>
        <dbReference type="EC" id="3.1.3.16"/>
    </reaction>
</comment>
<evidence type="ECO:0000313" key="2">
    <source>
        <dbReference type="EMBL" id="EXC18467.1"/>
    </source>
</evidence>
<dbReference type="Proteomes" id="UP000030645">
    <property type="component" value="Unassembled WGS sequence"/>
</dbReference>
<proteinExistence type="inferred from homology"/>
<keyword evidence="1" id="KW-0378">Hydrolase</keyword>
<comment type="cofactor">
    <cofactor evidence="1">
        <name>Mn(2+)</name>
        <dbReference type="ChEBI" id="CHEBI:29035"/>
    </cofactor>
</comment>
<keyword evidence="1" id="KW-0904">Protein phosphatase</keyword>
<dbReference type="EC" id="3.1.3.16" evidence="1"/>